<dbReference type="GO" id="GO:0006914">
    <property type="term" value="P:autophagy"/>
    <property type="evidence" value="ECO:0007669"/>
    <property type="project" value="TreeGrafter"/>
</dbReference>
<proteinExistence type="inferred from homology"/>
<dbReference type="PANTHER" id="PTHR16166">
    <property type="entry name" value="VACUOLAR PROTEIN SORTING-ASSOCIATED PROTEIN VPS13"/>
    <property type="match status" value="1"/>
</dbReference>
<dbReference type="Ensembl" id="ENSCMIT00000023611.1">
    <property type="protein sequence ID" value="ENSCMIP00000023214.1"/>
    <property type="gene ID" value="ENSCMIG00000010203.1"/>
</dbReference>
<reference evidence="9" key="2">
    <citation type="journal article" date="2007" name="PLoS Biol.">
        <title>Survey sequencing and comparative analysis of the elephant shark (Callorhinchus milii) genome.</title>
        <authorList>
            <person name="Venkatesh B."/>
            <person name="Kirkness E.F."/>
            <person name="Loh Y.H."/>
            <person name="Halpern A.L."/>
            <person name="Lee A.P."/>
            <person name="Johnson J."/>
            <person name="Dandona N."/>
            <person name="Viswanathan L.D."/>
            <person name="Tay A."/>
            <person name="Venter J.C."/>
            <person name="Strausberg R.L."/>
            <person name="Brenner S."/>
        </authorList>
    </citation>
    <scope>NUCLEOTIDE SEQUENCE [LARGE SCALE GENOMIC DNA]</scope>
</reference>
<dbReference type="Proteomes" id="UP000314986">
    <property type="component" value="Unassembled WGS sequence"/>
</dbReference>
<evidence type="ECO:0000256" key="1">
    <source>
        <dbReference type="ARBA" id="ARBA00006545"/>
    </source>
</evidence>
<keyword evidence="2" id="KW-0813">Transport</keyword>
<evidence type="ECO:0000256" key="2">
    <source>
        <dbReference type="ARBA" id="ARBA00022448"/>
    </source>
</evidence>
<dbReference type="GeneTree" id="ENSGT00950000183083"/>
<accession>A0A4W3I075</accession>
<comment type="similarity">
    <text evidence="1">Belongs to the VPS13 family.</text>
</comment>
<feature type="domain" description="VPS13-like middle region" evidence="5">
    <location>
        <begin position="945"/>
        <end position="1722"/>
    </location>
</feature>
<name>A0A4W3I075_CALMI</name>
<evidence type="ECO:0000259" key="6">
    <source>
        <dbReference type="Pfam" id="PF25036"/>
    </source>
</evidence>
<feature type="domain" description="Chorein N-terminal" evidence="4">
    <location>
        <begin position="216"/>
        <end position="753"/>
    </location>
</feature>
<keyword evidence="3" id="KW-0445">Lipid transport</keyword>
<reference evidence="9" key="1">
    <citation type="journal article" date="2006" name="Science">
        <title>Ancient noncoding elements conserved in the human genome.</title>
        <authorList>
            <person name="Venkatesh B."/>
            <person name="Kirkness E.F."/>
            <person name="Loh Y.H."/>
            <person name="Halpern A.L."/>
            <person name="Lee A.P."/>
            <person name="Johnson J."/>
            <person name="Dandona N."/>
            <person name="Viswanathan L.D."/>
            <person name="Tay A."/>
            <person name="Venter J.C."/>
            <person name="Strausberg R.L."/>
            <person name="Brenner S."/>
        </authorList>
    </citation>
    <scope>NUCLEOTIDE SEQUENCE [LARGE SCALE GENOMIC DNA]</scope>
</reference>
<feature type="domain" description="Intermembrane lipid transfer protein VPS13-like C-terminal" evidence="7">
    <location>
        <begin position="2876"/>
        <end position="2987"/>
    </location>
</feature>
<reference evidence="8" key="4">
    <citation type="submission" date="2025-08" db="UniProtKB">
        <authorList>
            <consortium name="Ensembl"/>
        </authorList>
    </citation>
    <scope>IDENTIFICATION</scope>
</reference>
<organism evidence="8 9">
    <name type="scientific">Callorhinchus milii</name>
    <name type="common">Ghost shark</name>
    <dbReference type="NCBI Taxonomy" id="7868"/>
    <lineage>
        <taxon>Eukaryota</taxon>
        <taxon>Metazoa</taxon>
        <taxon>Chordata</taxon>
        <taxon>Craniata</taxon>
        <taxon>Vertebrata</taxon>
        <taxon>Chondrichthyes</taxon>
        <taxon>Holocephali</taxon>
        <taxon>Chimaeriformes</taxon>
        <taxon>Callorhinchidae</taxon>
        <taxon>Callorhinchus</taxon>
    </lineage>
</organism>
<dbReference type="Pfam" id="PF25036">
    <property type="entry name" value="VPS13_VAB"/>
    <property type="match status" value="1"/>
</dbReference>
<gene>
    <name evidence="8" type="primary">vps13a</name>
</gene>
<dbReference type="InterPro" id="IPR009543">
    <property type="entry name" value="VPS13_VAB"/>
</dbReference>
<evidence type="ECO:0000259" key="5">
    <source>
        <dbReference type="Pfam" id="PF25033"/>
    </source>
</evidence>
<reference evidence="8" key="5">
    <citation type="submission" date="2025-09" db="UniProtKB">
        <authorList>
            <consortium name="Ensembl"/>
        </authorList>
    </citation>
    <scope>IDENTIFICATION</scope>
</reference>
<dbReference type="InterPro" id="IPR056748">
    <property type="entry name" value="VPS13-like_C"/>
</dbReference>
<keyword evidence="9" id="KW-1185">Reference proteome</keyword>
<feature type="domain" description="Chorein N-terminal" evidence="4">
    <location>
        <begin position="2"/>
        <end position="185"/>
    </location>
</feature>
<dbReference type="Pfam" id="PF25037">
    <property type="entry name" value="VPS13_C"/>
    <property type="match status" value="1"/>
</dbReference>
<dbReference type="GO" id="GO:0045053">
    <property type="term" value="P:protein retention in Golgi apparatus"/>
    <property type="evidence" value="ECO:0007669"/>
    <property type="project" value="TreeGrafter"/>
</dbReference>
<dbReference type="Pfam" id="PF25033">
    <property type="entry name" value="VPS13_M"/>
    <property type="match status" value="1"/>
</dbReference>
<evidence type="ECO:0000313" key="8">
    <source>
        <dbReference type="Ensembl" id="ENSCMIP00000023214.1"/>
    </source>
</evidence>
<dbReference type="InterPro" id="IPR026854">
    <property type="entry name" value="VPS13_N"/>
</dbReference>
<evidence type="ECO:0000313" key="9">
    <source>
        <dbReference type="Proteomes" id="UP000314986"/>
    </source>
</evidence>
<dbReference type="InterPro" id="IPR026847">
    <property type="entry name" value="VPS13"/>
</dbReference>
<protein>
    <submittedName>
        <fullName evidence="8">Vacuolar protein sorting 13 homolog A</fullName>
    </submittedName>
</protein>
<dbReference type="Pfam" id="PF12624">
    <property type="entry name" value="VPS13_N"/>
    <property type="match status" value="2"/>
</dbReference>
<dbReference type="PANTHER" id="PTHR16166:SF22">
    <property type="entry name" value="INTERMEMBRANE LIPID TRANSFER PROTEIN VPS13A"/>
    <property type="match status" value="1"/>
</dbReference>
<feature type="domain" description="Vacuolar protein sorting-associated protein 13 VPS13 adaptor binding" evidence="6">
    <location>
        <begin position="1803"/>
        <end position="2308"/>
    </location>
</feature>
<dbReference type="InterPro" id="IPR056747">
    <property type="entry name" value="VPS13-like_M"/>
</dbReference>
<dbReference type="GO" id="GO:0006623">
    <property type="term" value="P:protein targeting to vacuole"/>
    <property type="evidence" value="ECO:0007669"/>
    <property type="project" value="TreeGrafter"/>
</dbReference>
<reference evidence="9" key="3">
    <citation type="journal article" date="2014" name="Nature">
        <title>Elephant shark genome provides unique insights into gnathostome evolution.</title>
        <authorList>
            <consortium name="International Elephant Shark Genome Sequencing Consortium"/>
            <person name="Venkatesh B."/>
            <person name="Lee A.P."/>
            <person name="Ravi V."/>
            <person name="Maurya A.K."/>
            <person name="Lian M.M."/>
            <person name="Swann J.B."/>
            <person name="Ohta Y."/>
            <person name="Flajnik M.F."/>
            <person name="Sutoh Y."/>
            <person name="Kasahara M."/>
            <person name="Hoon S."/>
            <person name="Gangu V."/>
            <person name="Roy S.W."/>
            <person name="Irimia M."/>
            <person name="Korzh V."/>
            <person name="Kondrychyn I."/>
            <person name="Lim Z.W."/>
            <person name="Tay B.H."/>
            <person name="Tohari S."/>
            <person name="Kong K.W."/>
            <person name="Ho S."/>
            <person name="Lorente-Galdos B."/>
            <person name="Quilez J."/>
            <person name="Marques-Bonet T."/>
            <person name="Raney B.J."/>
            <person name="Ingham P.W."/>
            <person name="Tay A."/>
            <person name="Hillier L.W."/>
            <person name="Minx P."/>
            <person name="Boehm T."/>
            <person name="Wilson R.K."/>
            <person name="Brenner S."/>
            <person name="Warren W.C."/>
        </authorList>
    </citation>
    <scope>NUCLEOTIDE SEQUENCE [LARGE SCALE GENOMIC DNA]</scope>
</reference>
<evidence type="ECO:0000259" key="4">
    <source>
        <dbReference type="Pfam" id="PF12624"/>
    </source>
</evidence>
<evidence type="ECO:0000256" key="3">
    <source>
        <dbReference type="ARBA" id="ARBA00023055"/>
    </source>
</evidence>
<sequence length="3010" mass="341212">MVFESIVIDVLNRFLGDYVVNLDSSQLTIGIWGGKKDLILNLCLFVFQSELDVPFKVKAGHIAKLQLKIPWNNLYNQPVDAILDGVYLLVVPSASITYDAEKERRQLHELKQRELKRIEEAKQKVADKGKPKEEKQDTFVEKLVTQVIKNLQVQITNIHIRYEDNITNENCPLSFGVSLQNLSLQEPKVGSHPLPFPPPLSPLPSPLLKLRFFSIVFRPISARAKLEMNPRGDIDFTSPKTNLEVKLQDIAMELKRPQYVSIMELLGSVDMMSRNLPYRKYKPNVPCHNNAGKWWKYAINGILEEDVKPVFESWSWKHIQKHRQKINRYKGCYKTKITTMKPDDDLELEEDLDLFNITLARQQAEMEAMKAGFKIYRPGVAVEDEKGGGWFDWMWNWGGAKDEKLQETKTGISELMTPEEKSKLYAAIGYSEAAVDPTVPKRYEALKIYVSLQSMSFSIKEEKLAPTIMKIVVMDLSTVLTQRPGAQAIKLEAQINTFEVTGLLQNSYTPCLLSSRNVAAESEGPLLKIMFETNPLDENADQRLRVGSQPLEIVYDARSVNSLVGFFQTPRNVELEQLTSATLMKLEEFRDRTATGLMYIIETQKVIDFKINLMSSYVIVPQNGLFDNSSSLLILDLGHLKMMSRSRTNLPQLTIGESALEDIMARAYDTFDMQLSSIQLLYAKPHENWKEARKTKRSSLHILEPMDLKLEFSRAMVISDARMPKFKLYGGFSLLSFCISDEKFTAVLSLIDTSIESEEEFFDAPIVMFHDNLLYSVEKLVKHLLLLLEITGLGTELKIRTYDMTAVIFLKEVCLTCPEHIDTENKPIYIITTLDNFEDDLLSIEYTKADRNGPEFKTTYRNTEQLIKINFSSLDAHLHTEALLSSINFLNSLVPSSKIKAGLEEPVRTIEESKKEDTLPSKTTPKFEDVINLHVFAELACLRIFIQNKMRIISEISIEGLDAEVIQKKKVTEVVAILKNIVAVDSDERALYRKAVSITGKEVFNFKMISHVDATQGATYTDMNAVDSYIKLTVGCIQVIFVKKFISSVLDFINIFQAGKEAVTEATVHAAEKAASGVKDLAERSTRMSLDVHIKAPVVVIPQSPVSKNVVVADFGLITVQNSFSIVELKSVMSVPPVVDTMKVKLSELKLYRTVFHNKAFRSEVHMLQPVNLIVIIKRNLAATWYHEMPDIEITGILKPMSLVLSQEDLIIVLKTLNENLSDDSIEPGTFVTIQNITLSFSGRTVVTAAVVETQKPLKIKTQLKLDFQLDELSLVLDSQALDPRSEQHQIAQFKLHTVSASVKMISDGSMNAVVKLSNCMLDDKRHAIQKAKSRMLEMKMRPEKQIMLELKYKQGREGTFMETIVDDVYLCASMEFLLTVTDFFLKANEQKSTEQKTKTPVAPVKDKAPAQATSKFELTIYVRNPEIVFVADLTREDAPALVMTAQCEVTINSDPDGQQMTATVRDLKVLACPFIKKRKSQTVLQPCDLFFQSNQYGTGEKNMELAIKLLMLKVSPVIINTVLTITSALSRAPESPHEKNSQNPSDLWDEKNVKDLKFWFLQDDKANKSENTLTSQLVPTSENLNVVIEFICVTLEAGVGHRTIPMLLAKSAFKGTLKNWSTFINLQCNLTSEELSILLLAVWEPLLEPLEVENSECFRPWELWIKIKKKVVKQQANTENEKELFNVPEYKTVINISSKDQLNITLSKCGLNMLNNLGMAFAEAASQTAEVFQKDQAPFAVKNSLGLPVTISPHDLLVFINQDFGHEPYELTIGENLSMDYQPTTSEKDQLLNLTCAEANKLFYISLTPQGHSTAEQIPLTKLGRRMYNITYNESTVQRCIICQIDADQGSKIITIRSPLQVKNHFTVPFNVFENTKSNLNLLGTVQPKQEFNLPLPSYRSDLCFQLITKSEEVYDPCEMITFDHIKRNTNAMFSRECQLSGSSEQLSLIINLVAMRDQLTSDFSDAISDEECDAYVLHLWPPAILQTFLTLEEGHSAQLHNAELDKSKLELHILNYFEHSWEGEYYIKSNQKDIEFVKFTAVIDNDRFDMDIAIHLTYNVGHVMLALYSPYWMLNKTGRMLQYKADDIHHKHPLDYNKPLLFSFRPKNFFHKNKVQLRITDSNLSDEFSLDTVASYGCVKCKGMKKEYQVGVKIDTTSFNLTRIATFTPFYLLINHTKYRIEVTEETEENWFWIDSNQCVPFWPDKDCKRFLVRVEGCSASPKKVYFNKQENYALLRCTTFGGIIVDVHLAEHSTVITFSDYHEGAATFLIINHTSTETIEYHQSCSTEKATELPPGKAMYYTWEDLTGCRTLICKFGNSTEQLSAVEVLFDSSNGNIYLTSIFEGTQRVVVFTKDEKIFKVTKENEKAELAAQEINLSLQNLGLSLVNNSIRQEVVYIGITSSDIVWETKIKAKSRWKPTSIKQTRELEKVFKDYKDSGPQNNQIWRSLTALLTPTGLEMRLLKPYEAALRRSYLPAIKVEYAVSAHQKSLRFQIYRIQIQNQLGGAIFPFPFCPIIPPKSINMDSDFLIIYTYHRYFMVLIQEMDLKVDLGFLFALMELINQPTDDISGEQKVELFQKDLECIQMELMDDSFTDTSPVSLYEYFHISPIKLHLSFSLSAGGEDPSKEQGKSEVMPLQSVNLLLKSIGATLTDAQDLVFRLACFELNNQFYTAQELQQEVVRHYSKQAIKQLYVLFLGLDVLGNPYGLIRDLSEGVTAFFYEPYQGAIQGPEEFVEGMALGVKALVGGAVGGFAGAASRITGAMAKGVAAITMDEEYQQRRREAMNKQPSGFTEGITRGGRGLVSGFVSGITGIVTKPIEGAQREGAVGFFKGMGKGLVGAIARPTGGIIDMANSTFQGIKRATETSEDAQSLRPPRFIHEDGVIRPYRLREGVGSQMLQKIENGRFAKYKYFAHKKVNDSDLFMITKSGVFFVTKGTFGQLTCEWQYSFEEFTKKPFIVLERRLRIEAKERVKSVFHAKECGKIVNFRCGSDAKYKKTKTLPDTKK</sequence>
<evidence type="ECO:0000259" key="7">
    <source>
        <dbReference type="Pfam" id="PF25037"/>
    </source>
</evidence>
<dbReference type="GO" id="GO:0006869">
    <property type="term" value="P:lipid transport"/>
    <property type="evidence" value="ECO:0007669"/>
    <property type="project" value="UniProtKB-KW"/>
</dbReference>